<proteinExistence type="predicted"/>
<evidence type="ECO:0000256" key="1">
    <source>
        <dbReference type="ARBA" id="ARBA00022614"/>
    </source>
</evidence>
<sequence>MASLASQSMHFGLVALLTYFKFLLHIQCVHSVSPSIITDKEALISFKSQLSSVTPSPLSSWNKYSSSPCNWTGVVCNTFGRRATGLDLSGQAGDQKALILAISPSSGPFNFKTTSLEDLFHSN</sequence>
<keyword evidence="1" id="KW-0433">Leucine-rich repeat</keyword>
<evidence type="ECO:0000313" key="6">
    <source>
        <dbReference type="Proteomes" id="UP001064489"/>
    </source>
</evidence>
<reference evidence="5" key="1">
    <citation type="journal article" date="2022" name="Plant J.">
        <title>Strategies of tolerance reflected in two North American maple genomes.</title>
        <authorList>
            <person name="McEvoy S.L."/>
            <person name="Sezen U.U."/>
            <person name="Trouern-Trend A."/>
            <person name="McMahon S.M."/>
            <person name="Schaberg P.G."/>
            <person name="Yang J."/>
            <person name="Wegrzyn J.L."/>
            <person name="Swenson N.G."/>
        </authorList>
    </citation>
    <scope>NUCLEOTIDE SEQUENCE</scope>
    <source>
        <strain evidence="5">91603</strain>
    </source>
</reference>
<reference evidence="5" key="2">
    <citation type="submission" date="2023-02" db="EMBL/GenBank/DDBJ databases">
        <authorList>
            <person name="Swenson N.G."/>
            <person name="Wegrzyn J.L."/>
            <person name="Mcevoy S.L."/>
        </authorList>
    </citation>
    <scope>NUCLEOTIDE SEQUENCE</scope>
    <source>
        <strain evidence="5">91603</strain>
        <tissue evidence="5">Leaf</tissue>
    </source>
</reference>
<feature type="domain" description="Leucine-rich repeat-containing N-terminal plant-type" evidence="4">
    <location>
        <begin position="38"/>
        <end position="77"/>
    </location>
</feature>
<dbReference type="EMBL" id="JAJSOW010000102">
    <property type="protein sequence ID" value="KAI9176539.1"/>
    <property type="molecule type" value="Genomic_DNA"/>
</dbReference>
<keyword evidence="6" id="KW-1185">Reference proteome</keyword>
<dbReference type="Proteomes" id="UP001064489">
    <property type="component" value="Chromosome 5"/>
</dbReference>
<feature type="chain" id="PRO_5042010515" description="Leucine-rich repeat-containing N-terminal plant-type domain-containing protein" evidence="3">
    <location>
        <begin position="32"/>
        <end position="123"/>
    </location>
</feature>
<evidence type="ECO:0000259" key="4">
    <source>
        <dbReference type="Pfam" id="PF08263"/>
    </source>
</evidence>
<dbReference type="AlphaFoldDB" id="A0AAD5ISQ2"/>
<comment type="caution">
    <text evidence="5">The sequence shown here is derived from an EMBL/GenBank/DDBJ whole genome shotgun (WGS) entry which is preliminary data.</text>
</comment>
<keyword evidence="2" id="KW-0677">Repeat</keyword>
<keyword evidence="3" id="KW-0732">Signal</keyword>
<protein>
    <recommendedName>
        <fullName evidence="4">Leucine-rich repeat-containing N-terminal plant-type domain-containing protein</fullName>
    </recommendedName>
</protein>
<evidence type="ECO:0000256" key="3">
    <source>
        <dbReference type="SAM" id="SignalP"/>
    </source>
</evidence>
<accession>A0AAD5ISQ2</accession>
<dbReference type="Pfam" id="PF08263">
    <property type="entry name" value="LRRNT_2"/>
    <property type="match status" value="1"/>
</dbReference>
<dbReference type="Gene3D" id="3.80.10.10">
    <property type="entry name" value="Ribonuclease Inhibitor"/>
    <property type="match status" value="1"/>
</dbReference>
<name>A0AAD5ISQ2_ACENE</name>
<dbReference type="InterPro" id="IPR032675">
    <property type="entry name" value="LRR_dom_sf"/>
</dbReference>
<organism evidence="5 6">
    <name type="scientific">Acer negundo</name>
    <name type="common">Box elder</name>
    <dbReference type="NCBI Taxonomy" id="4023"/>
    <lineage>
        <taxon>Eukaryota</taxon>
        <taxon>Viridiplantae</taxon>
        <taxon>Streptophyta</taxon>
        <taxon>Embryophyta</taxon>
        <taxon>Tracheophyta</taxon>
        <taxon>Spermatophyta</taxon>
        <taxon>Magnoliopsida</taxon>
        <taxon>eudicotyledons</taxon>
        <taxon>Gunneridae</taxon>
        <taxon>Pentapetalae</taxon>
        <taxon>rosids</taxon>
        <taxon>malvids</taxon>
        <taxon>Sapindales</taxon>
        <taxon>Sapindaceae</taxon>
        <taxon>Hippocastanoideae</taxon>
        <taxon>Acereae</taxon>
        <taxon>Acer</taxon>
    </lineage>
</organism>
<feature type="signal peptide" evidence="3">
    <location>
        <begin position="1"/>
        <end position="31"/>
    </location>
</feature>
<gene>
    <name evidence="5" type="ORF">LWI28_004028</name>
</gene>
<evidence type="ECO:0000256" key="2">
    <source>
        <dbReference type="ARBA" id="ARBA00022737"/>
    </source>
</evidence>
<evidence type="ECO:0000313" key="5">
    <source>
        <dbReference type="EMBL" id="KAI9176539.1"/>
    </source>
</evidence>
<dbReference type="InterPro" id="IPR013210">
    <property type="entry name" value="LRR_N_plant-typ"/>
</dbReference>